<dbReference type="NCBIfam" id="TIGR01451">
    <property type="entry name" value="B_ant_repeat"/>
    <property type="match status" value="2"/>
</dbReference>
<dbReference type="InterPro" id="IPR047589">
    <property type="entry name" value="DUF11_rpt"/>
</dbReference>
<evidence type="ECO:0000313" key="6">
    <source>
        <dbReference type="Proteomes" id="UP000199025"/>
    </source>
</evidence>
<name>A0A1I3P669_9PSEU</name>
<dbReference type="Proteomes" id="UP000199025">
    <property type="component" value="Unassembled WGS sequence"/>
</dbReference>
<proteinExistence type="predicted"/>
<dbReference type="STRING" id="115433.SAMN05421835_103293"/>
<feature type="compositionally biased region" description="Basic and acidic residues" evidence="1">
    <location>
        <begin position="553"/>
        <end position="563"/>
    </location>
</feature>
<dbReference type="AlphaFoldDB" id="A0A1I3P669"/>
<keyword evidence="6" id="KW-1185">Reference proteome</keyword>
<dbReference type="Gene3D" id="2.60.40.10">
    <property type="entry name" value="Immunoglobulins"/>
    <property type="match status" value="1"/>
</dbReference>
<protein>
    <submittedName>
        <fullName evidence="5">Conserved repeat domain-containing protein</fullName>
    </submittedName>
</protein>
<accession>A0A1I3P669</accession>
<dbReference type="InterPro" id="IPR001434">
    <property type="entry name" value="OmcB-like_DUF11"/>
</dbReference>
<evidence type="ECO:0000256" key="2">
    <source>
        <dbReference type="SAM" id="SignalP"/>
    </source>
</evidence>
<gene>
    <name evidence="5" type="ORF">SAMN05421835_103293</name>
</gene>
<sequence length="576" mass="57471">MAPKLRSRPIARVGAFGAAAAIIASAASMTLLNEAASAAPGTPGTPQAPTNLYAEDFENGVGTAPVLLTNYTGANGETYRADQPWLEACNGAVLNFNSPDSAQTGSVINNCNPSSVPQTTRDNSYSALRQLAWALGSHAKAPDPTSNHVVAAYTAADPGANRVEFETVSPVSLPSASGRYVTFSVDAAAASCTVSGPLYNFSLVQSDGTEVPVGSTIDVCKTGTTIATPAKGTLGSNNMHVGTYTSNGSVKVTGSTVGVVMRNANGSANGNDAAFDNIKILDVTPQLDKSFSPSTADIGGTSTLTFTITNTSELAAKNGWSFTDALPAGLTVAGAGSTTCPAGVVTAPSGGTTIGVTGNLNAGMASCTVSVPVTSSTAGTYTNGPDNVTPNGLNEPGTTNVTFVNPNADLGISKGGPAEVNVGELVTYTLVVTNYGPAGSTGYTVTDQIPAGLTDVTTSTPGCAVANLVLTCTGGPLAAQQSAVIVVTGKADGTVTTLYNTAKVDGNDPDPNPGNDTSTEVVTEVVPLVGFGFAAGALVLAGAGTACAAARGTRPDRTDEQGRAAHLLRAARPPPG</sequence>
<organism evidence="5 6">
    <name type="scientific">Amycolatopsis sacchari</name>
    <dbReference type="NCBI Taxonomy" id="115433"/>
    <lineage>
        <taxon>Bacteria</taxon>
        <taxon>Bacillati</taxon>
        <taxon>Actinomycetota</taxon>
        <taxon>Actinomycetes</taxon>
        <taxon>Pseudonocardiales</taxon>
        <taxon>Pseudonocardiaceae</taxon>
        <taxon>Amycolatopsis</taxon>
    </lineage>
</organism>
<evidence type="ECO:0000256" key="1">
    <source>
        <dbReference type="SAM" id="MobiDB-lite"/>
    </source>
</evidence>
<evidence type="ECO:0000259" key="4">
    <source>
        <dbReference type="Pfam" id="PF25564"/>
    </source>
</evidence>
<evidence type="ECO:0000313" key="5">
    <source>
        <dbReference type="EMBL" id="SFJ17055.1"/>
    </source>
</evidence>
<feature type="chain" id="PRO_5039553230" evidence="2">
    <location>
        <begin position="27"/>
        <end position="576"/>
    </location>
</feature>
<evidence type="ECO:0000259" key="3">
    <source>
        <dbReference type="Pfam" id="PF01345"/>
    </source>
</evidence>
<feature type="region of interest" description="Disordered" evidence="1">
    <location>
        <begin position="551"/>
        <end position="576"/>
    </location>
</feature>
<feature type="compositionally biased region" description="Low complexity" evidence="1">
    <location>
        <begin position="564"/>
        <end position="576"/>
    </location>
</feature>
<feature type="signal peptide" evidence="2">
    <location>
        <begin position="1"/>
        <end position="26"/>
    </location>
</feature>
<dbReference type="InterPro" id="IPR013783">
    <property type="entry name" value="Ig-like_fold"/>
</dbReference>
<feature type="domain" description="DUF7933" evidence="4">
    <location>
        <begin position="285"/>
        <end position="390"/>
    </location>
</feature>
<reference evidence="5 6" key="1">
    <citation type="submission" date="2016-10" db="EMBL/GenBank/DDBJ databases">
        <authorList>
            <person name="de Groot N.N."/>
        </authorList>
    </citation>
    <scope>NUCLEOTIDE SEQUENCE [LARGE SCALE GENOMIC DNA]</scope>
    <source>
        <strain evidence="5 6">DSM 44468</strain>
    </source>
</reference>
<feature type="domain" description="DUF11" evidence="3">
    <location>
        <begin position="409"/>
        <end position="520"/>
    </location>
</feature>
<dbReference type="Pfam" id="PF25564">
    <property type="entry name" value="DUF7933"/>
    <property type="match status" value="1"/>
</dbReference>
<keyword evidence="2" id="KW-0732">Signal</keyword>
<dbReference type="EMBL" id="FORP01000003">
    <property type="protein sequence ID" value="SFJ17055.1"/>
    <property type="molecule type" value="Genomic_DNA"/>
</dbReference>
<dbReference type="InterPro" id="IPR057693">
    <property type="entry name" value="DUF7933"/>
</dbReference>
<dbReference type="GO" id="GO:0005975">
    <property type="term" value="P:carbohydrate metabolic process"/>
    <property type="evidence" value="ECO:0007669"/>
    <property type="project" value="UniProtKB-ARBA"/>
</dbReference>
<dbReference type="Pfam" id="PF01345">
    <property type="entry name" value="DUF11"/>
    <property type="match status" value="1"/>
</dbReference>